<accession>A0A6J5LUL7</accession>
<dbReference type="EMBL" id="LR796333">
    <property type="protein sequence ID" value="CAB4137472.1"/>
    <property type="molecule type" value="Genomic_DNA"/>
</dbReference>
<organism evidence="1">
    <name type="scientific">uncultured Caudovirales phage</name>
    <dbReference type="NCBI Taxonomy" id="2100421"/>
    <lineage>
        <taxon>Viruses</taxon>
        <taxon>Duplodnaviria</taxon>
        <taxon>Heunggongvirae</taxon>
        <taxon>Uroviricota</taxon>
        <taxon>Caudoviricetes</taxon>
        <taxon>Peduoviridae</taxon>
        <taxon>Maltschvirus</taxon>
        <taxon>Maltschvirus maltsch</taxon>
    </lineage>
</organism>
<proteinExistence type="predicted"/>
<protein>
    <submittedName>
        <fullName evidence="1">Uncharacterized protein</fullName>
    </submittedName>
</protein>
<sequence length="228" mass="26638">MTNSEELDLEKFKLSRTSQQIASVSTGLVIDELINGMQKLGVKGDKMPNNADLLIMYKSIMEEYPNIKIGEISLAFDLAAKGKLDIEAETYQNFSMLYLHRLLRAFARYGMQKLNEIKPKEESKWQPRFISDDEKIETAFDCFKKFRQWDNIVFGVDVFNILHKRGSIIVTPSETYEKVIEEMTKKMFEGSRQDKIDVKNAMKDDDYMERQCYRMAVSEYFTKLINRG</sequence>
<reference evidence="1" key="1">
    <citation type="submission" date="2020-04" db="EMBL/GenBank/DDBJ databases">
        <authorList>
            <person name="Chiriac C."/>
            <person name="Salcher M."/>
            <person name="Ghai R."/>
            <person name="Kavagutti S V."/>
        </authorList>
    </citation>
    <scope>NUCLEOTIDE SEQUENCE</scope>
</reference>
<name>A0A6J5LUL7_9CAUD</name>
<gene>
    <name evidence="1" type="ORF">UFOVP321_33</name>
</gene>
<evidence type="ECO:0000313" key="1">
    <source>
        <dbReference type="EMBL" id="CAB4137472.1"/>
    </source>
</evidence>